<dbReference type="SUPFAM" id="SSF54695">
    <property type="entry name" value="POZ domain"/>
    <property type="match status" value="1"/>
</dbReference>
<dbReference type="Proteomes" id="UP001140949">
    <property type="component" value="Unassembled WGS sequence"/>
</dbReference>
<sequence>MHAHAILRLSTKIKVVVAERSHVTHRRKKVLVKMKYMKLGTKPDTFYTEETTRTVLSDVQTDIVIQIKNTKYALHKFPLLLKCGLLQRLCSYADSSTSNMSSTSSRPIILNNFPADEDAFELCAKFCYNISITLSAQNFPSVFSAANFLQMTDSVSRPNLLPKLHTFFLSFILPNWKDSVAALASIEYSSDSDQNINILIRQLIDSVVSKILTHPSQVTWSFTYSRHPGRSVPKDWWTEDIADLHIAHFRSIIFAIRSASKSLPPALVGEALHVYTVKNLPDPEENRVSSSSTLRKDRRVLEAIVSMIPAETGAVSCGFLMRLLKIAMAIEASASVKAELVRRAGRQLDEVSSPRDLVFFRCGETEGRRIYEVGFVEAMVESFLESGRRNMIGRVAKVFDEYLGLIARRDKELKLEKLVHLVKLMPEFARQDHNGLYRAIDTFLQEHPDLSKPERKQLCQLINCHKLSPEVRAHAIANDQLPLRTLVQLLFIEQAKASGNAGGCGAGIPPNKPSTGVSSVLETNNQARVPIERSGEKQQHHQRRESRDQERVRLSSNYIRRETTTSSEHAGKQVKKSS</sequence>
<evidence type="ECO:0000256" key="3">
    <source>
        <dbReference type="PROSITE-ProRule" id="PRU00982"/>
    </source>
</evidence>
<comment type="similarity">
    <text evidence="3">Belongs to the NPH3 family.</text>
</comment>
<accession>A0AAX6ECL8</accession>
<feature type="domain" description="NPH3" evidence="5">
    <location>
        <begin position="235"/>
        <end position="496"/>
    </location>
</feature>
<reference evidence="6" key="2">
    <citation type="submission" date="2023-04" db="EMBL/GenBank/DDBJ databases">
        <authorList>
            <person name="Bruccoleri R.E."/>
            <person name="Oakeley E.J."/>
            <person name="Faust A.-M."/>
            <person name="Dessus-Babus S."/>
            <person name="Altorfer M."/>
            <person name="Burckhardt D."/>
            <person name="Oertli M."/>
            <person name="Naumann U."/>
            <person name="Petersen F."/>
            <person name="Wong J."/>
        </authorList>
    </citation>
    <scope>NUCLEOTIDE SEQUENCE</scope>
    <source>
        <strain evidence="6">GSM-AAB239-AS_SAM_17_03QT</strain>
        <tissue evidence="6">Leaf</tissue>
    </source>
</reference>
<dbReference type="AlphaFoldDB" id="A0AAX6ECL8"/>
<evidence type="ECO:0000313" key="6">
    <source>
        <dbReference type="EMBL" id="KAJ6801681.1"/>
    </source>
</evidence>
<dbReference type="InterPro" id="IPR043454">
    <property type="entry name" value="NPH3/RPT2-like"/>
</dbReference>
<dbReference type="PANTHER" id="PTHR32370">
    <property type="entry name" value="OS12G0117600 PROTEIN"/>
    <property type="match status" value="1"/>
</dbReference>
<dbReference type="EMBL" id="JANAVB010012999">
    <property type="protein sequence ID" value="KAJ6835823.1"/>
    <property type="molecule type" value="Genomic_DNA"/>
</dbReference>
<dbReference type="EMBL" id="JANAVB010037643">
    <property type="protein sequence ID" value="KAJ6801681.1"/>
    <property type="molecule type" value="Genomic_DNA"/>
</dbReference>
<comment type="pathway">
    <text evidence="1">Protein modification; protein ubiquitination.</text>
</comment>
<dbReference type="Gene3D" id="3.30.710.10">
    <property type="entry name" value="Potassium Channel Kv1.1, Chain A"/>
    <property type="match status" value="1"/>
</dbReference>
<dbReference type="PROSITE" id="PS51649">
    <property type="entry name" value="NPH3"/>
    <property type="match status" value="1"/>
</dbReference>
<dbReference type="InterPro" id="IPR027356">
    <property type="entry name" value="NPH3_dom"/>
</dbReference>
<keyword evidence="8" id="KW-1185">Reference proteome</keyword>
<evidence type="ECO:0000256" key="1">
    <source>
        <dbReference type="ARBA" id="ARBA00004906"/>
    </source>
</evidence>
<organism evidence="6 8">
    <name type="scientific">Iris pallida</name>
    <name type="common">Sweet iris</name>
    <dbReference type="NCBI Taxonomy" id="29817"/>
    <lineage>
        <taxon>Eukaryota</taxon>
        <taxon>Viridiplantae</taxon>
        <taxon>Streptophyta</taxon>
        <taxon>Embryophyta</taxon>
        <taxon>Tracheophyta</taxon>
        <taxon>Spermatophyta</taxon>
        <taxon>Magnoliopsida</taxon>
        <taxon>Liliopsida</taxon>
        <taxon>Asparagales</taxon>
        <taxon>Iridaceae</taxon>
        <taxon>Iridoideae</taxon>
        <taxon>Irideae</taxon>
        <taxon>Iris</taxon>
    </lineage>
</organism>
<proteinExistence type="inferred from homology"/>
<comment type="caution">
    <text evidence="6">The sequence shown here is derived from an EMBL/GenBank/DDBJ whole genome shotgun (WGS) entry which is preliminary data.</text>
</comment>
<feature type="compositionally biased region" description="Basic and acidic residues" evidence="4">
    <location>
        <begin position="530"/>
        <end position="563"/>
    </location>
</feature>
<feature type="region of interest" description="Disordered" evidence="4">
    <location>
        <begin position="527"/>
        <end position="578"/>
    </location>
</feature>
<protein>
    <submittedName>
        <fullName evidence="6">BTB/POZ domain-containing protein-like isoform X3</fullName>
    </submittedName>
</protein>
<evidence type="ECO:0000313" key="8">
    <source>
        <dbReference type="Proteomes" id="UP001140949"/>
    </source>
</evidence>
<dbReference type="Pfam" id="PF00651">
    <property type="entry name" value="BTB"/>
    <property type="match status" value="1"/>
</dbReference>
<keyword evidence="2" id="KW-0833">Ubl conjugation pathway</keyword>
<evidence type="ECO:0000259" key="5">
    <source>
        <dbReference type="PROSITE" id="PS51649"/>
    </source>
</evidence>
<gene>
    <name evidence="6" type="ORF">M6B38_196995</name>
    <name evidence="7" type="ORF">M6B38_329810</name>
</gene>
<reference evidence="6" key="1">
    <citation type="journal article" date="2023" name="GigaByte">
        <title>Genome assembly of the bearded iris, Iris pallida Lam.</title>
        <authorList>
            <person name="Bruccoleri R.E."/>
            <person name="Oakeley E.J."/>
            <person name="Faust A.M.E."/>
            <person name="Altorfer M."/>
            <person name="Dessus-Babus S."/>
            <person name="Burckhardt D."/>
            <person name="Oertli M."/>
            <person name="Naumann U."/>
            <person name="Petersen F."/>
            <person name="Wong J."/>
        </authorList>
    </citation>
    <scope>NUCLEOTIDE SEQUENCE</scope>
    <source>
        <strain evidence="6">GSM-AAB239-AS_SAM_17_03QT</strain>
    </source>
</reference>
<dbReference type="InterPro" id="IPR011333">
    <property type="entry name" value="SKP1/BTB/POZ_sf"/>
</dbReference>
<name>A0AAX6ECL8_IRIPA</name>
<dbReference type="InterPro" id="IPR000210">
    <property type="entry name" value="BTB/POZ_dom"/>
</dbReference>
<evidence type="ECO:0000256" key="2">
    <source>
        <dbReference type="ARBA" id="ARBA00022786"/>
    </source>
</evidence>
<evidence type="ECO:0000256" key="4">
    <source>
        <dbReference type="SAM" id="MobiDB-lite"/>
    </source>
</evidence>
<dbReference type="Pfam" id="PF03000">
    <property type="entry name" value="NPH3"/>
    <property type="match status" value="1"/>
</dbReference>
<evidence type="ECO:0000313" key="7">
    <source>
        <dbReference type="EMBL" id="KAJ6835823.1"/>
    </source>
</evidence>